<dbReference type="Gene3D" id="3.90.1200.10">
    <property type="match status" value="1"/>
</dbReference>
<reference evidence="11 12" key="1">
    <citation type="submission" date="2020-08" db="EMBL/GenBank/DDBJ databases">
        <title>Genomic Encyclopedia of Type Strains, Phase III (KMG-III): the genomes of soil and plant-associated and newly described type strains.</title>
        <authorList>
            <person name="Whitman W."/>
        </authorList>
    </citation>
    <scope>NUCLEOTIDE SEQUENCE [LARGE SCALE GENOMIC DNA]</scope>
    <source>
        <strain evidence="11 12">CECT 8840</strain>
    </source>
</reference>
<evidence type="ECO:0000256" key="1">
    <source>
        <dbReference type="ARBA" id="ARBA00006219"/>
    </source>
</evidence>
<evidence type="ECO:0000313" key="11">
    <source>
        <dbReference type="EMBL" id="MBB4918258.1"/>
    </source>
</evidence>
<evidence type="ECO:0000259" key="10">
    <source>
        <dbReference type="Pfam" id="PF01636"/>
    </source>
</evidence>
<evidence type="ECO:0000256" key="5">
    <source>
        <dbReference type="ARBA" id="ARBA00022840"/>
    </source>
</evidence>
<keyword evidence="9" id="KW-0479">Metal-binding</keyword>
<keyword evidence="6 7" id="KW-0046">Antibiotic resistance</keyword>
<evidence type="ECO:0000256" key="8">
    <source>
        <dbReference type="PIRSR" id="PIRSR000706-1"/>
    </source>
</evidence>
<evidence type="ECO:0000256" key="4">
    <source>
        <dbReference type="ARBA" id="ARBA00022777"/>
    </source>
</evidence>
<keyword evidence="4 7" id="KW-0418">Kinase</keyword>
<dbReference type="GO" id="GO:0046872">
    <property type="term" value="F:metal ion binding"/>
    <property type="evidence" value="ECO:0007669"/>
    <property type="project" value="UniProtKB-KW"/>
</dbReference>
<comment type="similarity">
    <text evidence="1 7">Belongs to the aminoglycoside phosphotransferase family.</text>
</comment>
<protein>
    <submittedName>
        <fullName evidence="11">Kanamycin kinase</fullName>
        <ecNumber evidence="11">2.7.1.95</ecNumber>
    </submittedName>
</protein>
<dbReference type="InterPro" id="IPR024165">
    <property type="entry name" value="Kan/Strep_kinase"/>
</dbReference>
<feature type="domain" description="Aminoglycoside phosphotransferase" evidence="10">
    <location>
        <begin position="41"/>
        <end position="264"/>
    </location>
</feature>
<evidence type="ECO:0000256" key="9">
    <source>
        <dbReference type="PIRSR" id="PIRSR000706-2"/>
    </source>
</evidence>
<evidence type="ECO:0000313" key="12">
    <source>
        <dbReference type="Proteomes" id="UP000552644"/>
    </source>
</evidence>
<dbReference type="GO" id="GO:0008910">
    <property type="term" value="F:kanamycin kinase activity"/>
    <property type="evidence" value="ECO:0007669"/>
    <property type="project" value="UniProtKB-EC"/>
</dbReference>
<dbReference type="InterPro" id="IPR002575">
    <property type="entry name" value="Aminoglycoside_PTrfase"/>
</dbReference>
<keyword evidence="2 7" id="KW-0808">Transferase</keyword>
<dbReference type="PANTHER" id="PTHR21310">
    <property type="entry name" value="AMINOGLYCOSIDE PHOSPHOTRANSFERASE-RELATED-RELATED"/>
    <property type="match status" value="1"/>
</dbReference>
<name>A0A7W7QRA2_9ACTN</name>
<dbReference type="Gene3D" id="3.30.200.20">
    <property type="entry name" value="Phosphorylase Kinase, domain 1"/>
    <property type="match status" value="1"/>
</dbReference>
<keyword evidence="5 7" id="KW-0067">ATP-binding</keyword>
<dbReference type="PANTHER" id="PTHR21310:SF41">
    <property type="entry name" value="3'-PHOSPHOTRANSFERASE, PUTATIVE-RELATED"/>
    <property type="match status" value="1"/>
</dbReference>
<sequence>MSLPEIDEIPTGPVPVPDVVARLAGDDDIIPVWRNELGGLTFRLDDGRGGVRYAKWIATGTPEIDLLAEAERLTWARRWVNVPPVLEHGSDADGSWLVTTAIPGRSAVDDRWRVTPEASTTAARAIGRGLRVLHDALPVEECPFDWSVERRLVRADERIADGEGPKNWSPEHRHLDLARARATIGDPPPIDRLVVCHGDACAPNTLVNDDGTFAAHVDLGSLGVADRWADLAVAAWSTEWNHGPGYDHLVYESYGVAPDRERIAYYRLLWDLA</sequence>
<evidence type="ECO:0000256" key="6">
    <source>
        <dbReference type="ARBA" id="ARBA00023251"/>
    </source>
</evidence>
<dbReference type="GO" id="GO:0046677">
    <property type="term" value="P:response to antibiotic"/>
    <property type="evidence" value="ECO:0007669"/>
    <property type="project" value="UniProtKB-KW"/>
</dbReference>
<feature type="binding site" evidence="9">
    <location>
        <position position="204"/>
    </location>
    <ligand>
        <name>Mg(2+)</name>
        <dbReference type="ChEBI" id="CHEBI:18420"/>
    </ligand>
</feature>
<dbReference type="RefSeq" id="WP_184719354.1">
    <property type="nucleotide sequence ID" value="NZ_JACHJP010000006.1"/>
</dbReference>
<dbReference type="InterPro" id="IPR011009">
    <property type="entry name" value="Kinase-like_dom_sf"/>
</dbReference>
<accession>A0A7W7QRA2</accession>
<organism evidence="11 12">
    <name type="scientific">Streptosporangium saharense</name>
    <dbReference type="NCBI Taxonomy" id="1706840"/>
    <lineage>
        <taxon>Bacteria</taxon>
        <taxon>Bacillati</taxon>
        <taxon>Actinomycetota</taxon>
        <taxon>Actinomycetes</taxon>
        <taxon>Streptosporangiales</taxon>
        <taxon>Streptosporangiaceae</taxon>
        <taxon>Streptosporangium</taxon>
    </lineage>
</organism>
<evidence type="ECO:0000256" key="2">
    <source>
        <dbReference type="ARBA" id="ARBA00022679"/>
    </source>
</evidence>
<dbReference type="EC" id="2.7.1.95" evidence="11"/>
<proteinExistence type="inferred from homology"/>
<dbReference type="Proteomes" id="UP000552644">
    <property type="component" value="Unassembled WGS sequence"/>
</dbReference>
<feature type="active site" description="Proton acceptor" evidence="8">
    <location>
        <position position="199"/>
    </location>
</feature>
<keyword evidence="12" id="KW-1185">Reference proteome</keyword>
<dbReference type="CDD" id="cd05150">
    <property type="entry name" value="APH"/>
    <property type="match status" value="1"/>
</dbReference>
<evidence type="ECO:0000256" key="7">
    <source>
        <dbReference type="PIRNR" id="PIRNR000706"/>
    </source>
</evidence>
<dbReference type="GO" id="GO:0005524">
    <property type="term" value="F:ATP binding"/>
    <property type="evidence" value="ECO:0007669"/>
    <property type="project" value="UniProtKB-KW"/>
</dbReference>
<dbReference type="EMBL" id="JACHJP010000006">
    <property type="protein sequence ID" value="MBB4918258.1"/>
    <property type="molecule type" value="Genomic_DNA"/>
</dbReference>
<feature type="binding site" evidence="9">
    <location>
        <position position="218"/>
    </location>
    <ligand>
        <name>Mg(2+)</name>
        <dbReference type="ChEBI" id="CHEBI:18420"/>
    </ligand>
</feature>
<gene>
    <name evidence="11" type="ORF">FHS44_005385</name>
</gene>
<dbReference type="Pfam" id="PF01636">
    <property type="entry name" value="APH"/>
    <property type="match status" value="1"/>
</dbReference>
<evidence type="ECO:0000256" key="3">
    <source>
        <dbReference type="ARBA" id="ARBA00022741"/>
    </source>
</evidence>
<dbReference type="AlphaFoldDB" id="A0A7W7QRA2"/>
<dbReference type="InterPro" id="IPR051678">
    <property type="entry name" value="AGP_Transferase"/>
</dbReference>
<keyword evidence="9" id="KW-0460">Magnesium</keyword>
<dbReference type="SUPFAM" id="SSF56112">
    <property type="entry name" value="Protein kinase-like (PK-like)"/>
    <property type="match status" value="1"/>
</dbReference>
<dbReference type="PIRSF" id="PIRSF000706">
    <property type="entry name" value="Kanamycin_kin"/>
    <property type="match status" value="1"/>
</dbReference>
<comment type="caution">
    <text evidence="11">The sequence shown here is derived from an EMBL/GenBank/DDBJ whole genome shotgun (WGS) entry which is preliminary data.</text>
</comment>
<keyword evidence="3 7" id="KW-0547">Nucleotide-binding</keyword>